<gene>
    <name evidence="1" type="ORF">dnm_061090</name>
</gene>
<proteinExistence type="predicted"/>
<accession>A0A975BQL0</accession>
<sequence length="67" mass="7118">MKIIAIILLLSISGCSLMAVLGKIGAEDIEHPAGLSLRQKSLRTGGIGFFSYYHTRSHYGGGLRGGK</sequence>
<organism evidence="1 2">
    <name type="scientific">Desulfonema magnum</name>
    <dbReference type="NCBI Taxonomy" id="45655"/>
    <lineage>
        <taxon>Bacteria</taxon>
        <taxon>Pseudomonadati</taxon>
        <taxon>Thermodesulfobacteriota</taxon>
        <taxon>Desulfobacteria</taxon>
        <taxon>Desulfobacterales</taxon>
        <taxon>Desulfococcaceae</taxon>
        <taxon>Desulfonema</taxon>
    </lineage>
</organism>
<dbReference type="Proteomes" id="UP000663722">
    <property type="component" value="Chromosome"/>
</dbReference>
<dbReference type="AlphaFoldDB" id="A0A975BQL0"/>
<name>A0A975BQL0_9BACT</name>
<keyword evidence="2" id="KW-1185">Reference proteome</keyword>
<evidence type="ECO:0000313" key="2">
    <source>
        <dbReference type="Proteomes" id="UP000663722"/>
    </source>
</evidence>
<dbReference type="KEGG" id="dmm:dnm_061090"/>
<evidence type="ECO:0000313" key="1">
    <source>
        <dbReference type="EMBL" id="QTA90049.1"/>
    </source>
</evidence>
<dbReference type="EMBL" id="CP061800">
    <property type="protein sequence ID" value="QTA90049.1"/>
    <property type="molecule type" value="Genomic_DNA"/>
</dbReference>
<protein>
    <recommendedName>
        <fullName evidence="3">Lipoprotein</fullName>
    </recommendedName>
</protein>
<dbReference type="PROSITE" id="PS51257">
    <property type="entry name" value="PROKAR_LIPOPROTEIN"/>
    <property type="match status" value="1"/>
</dbReference>
<evidence type="ECO:0008006" key="3">
    <source>
        <dbReference type="Google" id="ProtNLM"/>
    </source>
</evidence>
<reference evidence="1" key="1">
    <citation type="journal article" date="2021" name="Microb. Physiol.">
        <title>Proteogenomic Insights into the Physiology of Marine, Sulfate-Reducing, Filamentous Desulfonema limicola and Desulfonema magnum.</title>
        <authorList>
            <person name="Schnaars V."/>
            <person name="Wohlbrand L."/>
            <person name="Scheve S."/>
            <person name="Hinrichs C."/>
            <person name="Reinhardt R."/>
            <person name="Rabus R."/>
        </authorList>
    </citation>
    <scope>NUCLEOTIDE SEQUENCE</scope>
    <source>
        <strain evidence="1">4be13</strain>
    </source>
</reference>
<dbReference type="RefSeq" id="WP_207678426.1">
    <property type="nucleotide sequence ID" value="NZ_CP061800.1"/>
</dbReference>